<evidence type="ECO:0000313" key="3">
    <source>
        <dbReference type="Proteomes" id="UP001178507"/>
    </source>
</evidence>
<keyword evidence="1" id="KW-1133">Transmembrane helix</keyword>
<keyword evidence="3" id="KW-1185">Reference proteome</keyword>
<comment type="caution">
    <text evidence="2">The sequence shown here is derived from an EMBL/GenBank/DDBJ whole genome shotgun (WGS) entry which is preliminary data.</text>
</comment>
<accession>A0AA36ID97</accession>
<dbReference type="AlphaFoldDB" id="A0AA36ID97"/>
<protein>
    <submittedName>
        <fullName evidence="2">Uncharacterized protein</fullName>
    </submittedName>
</protein>
<organism evidence="2 3">
    <name type="scientific">Effrenium voratum</name>
    <dbReference type="NCBI Taxonomy" id="2562239"/>
    <lineage>
        <taxon>Eukaryota</taxon>
        <taxon>Sar</taxon>
        <taxon>Alveolata</taxon>
        <taxon>Dinophyceae</taxon>
        <taxon>Suessiales</taxon>
        <taxon>Symbiodiniaceae</taxon>
        <taxon>Effrenium</taxon>
    </lineage>
</organism>
<proteinExistence type="predicted"/>
<evidence type="ECO:0000313" key="2">
    <source>
        <dbReference type="EMBL" id="CAJ1384668.1"/>
    </source>
</evidence>
<evidence type="ECO:0000256" key="1">
    <source>
        <dbReference type="SAM" id="Phobius"/>
    </source>
</evidence>
<reference evidence="2" key="1">
    <citation type="submission" date="2023-08" db="EMBL/GenBank/DDBJ databases">
        <authorList>
            <person name="Chen Y."/>
            <person name="Shah S."/>
            <person name="Dougan E. K."/>
            <person name="Thang M."/>
            <person name="Chan C."/>
        </authorList>
    </citation>
    <scope>NUCLEOTIDE SEQUENCE</scope>
</reference>
<name>A0AA36ID97_9DINO</name>
<keyword evidence="1" id="KW-0472">Membrane</keyword>
<sequence length="388" mass="41936">MEHLRECIYRLPICGGFCAPTSRSDRCAPGGPPQNGPRRSPEKSCLRHFSNEYTLPASQHFMKLSPCIETNICCRTLGSMGVSCGRRHRRPLMLCSCGVSFIAMLLNSVALLAISSNPAVVKATAWSVGIMAYEGNLSFQVNGTTVQPATARVDAWVGLTGRVEELDCSASNDPAKCAQRFQGGGLLLGEMEELEPGRFQRFVTFDDPDACWQNFAIPDVGTLGNAVEGLSGGAIPSSAEMCESCHESASSTFSLIIMAIVTQVPQMATNLQRATAFGDVNCQATFGVVTSVMGAFSTLSSLMTFRYVCWQSFPSISSDDNSVFDFRWGAGPGFACMVLATLLKFWDAFAHFLVPAPRARSKPAEQTGDLYDYLIRSELYESAVAPTP</sequence>
<dbReference type="Proteomes" id="UP001178507">
    <property type="component" value="Unassembled WGS sequence"/>
</dbReference>
<keyword evidence="1" id="KW-0812">Transmembrane</keyword>
<feature type="transmembrane region" description="Helical" evidence="1">
    <location>
        <begin position="92"/>
        <end position="114"/>
    </location>
</feature>
<dbReference type="EMBL" id="CAUJNA010001136">
    <property type="protein sequence ID" value="CAJ1384668.1"/>
    <property type="molecule type" value="Genomic_DNA"/>
</dbReference>
<gene>
    <name evidence="2" type="ORF">EVOR1521_LOCUS11483</name>
</gene>